<gene>
    <name evidence="3" type="ORF">ISG29_12450</name>
</gene>
<organism evidence="3 4">
    <name type="scientific">Nocardioides acrostichi</name>
    <dbReference type="NCBI Taxonomy" id="2784339"/>
    <lineage>
        <taxon>Bacteria</taxon>
        <taxon>Bacillati</taxon>
        <taxon>Actinomycetota</taxon>
        <taxon>Actinomycetes</taxon>
        <taxon>Propionibacteriales</taxon>
        <taxon>Nocardioidaceae</taxon>
        <taxon>Nocardioides</taxon>
    </lineage>
</organism>
<dbReference type="Proteomes" id="UP000656804">
    <property type="component" value="Unassembled WGS sequence"/>
</dbReference>
<dbReference type="PANTHER" id="PTHR39639">
    <property type="entry name" value="CHROMOSOME 16, WHOLE GENOME SHOTGUN SEQUENCE"/>
    <property type="match status" value="1"/>
</dbReference>
<dbReference type="AlphaFoldDB" id="A0A930Y7X3"/>
<dbReference type="PANTHER" id="PTHR39639:SF1">
    <property type="entry name" value="DUF262 DOMAIN-CONTAINING PROTEIN"/>
    <property type="match status" value="1"/>
</dbReference>
<name>A0A930Y7X3_9ACTN</name>
<dbReference type="Pfam" id="PF03235">
    <property type="entry name" value="GmrSD_N"/>
    <property type="match status" value="1"/>
</dbReference>
<feature type="domain" description="GmrSD restriction endonucleases N-terminal" evidence="2">
    <location>
        <begin position="34"/>
        <end position="169"/>
    </location>
</feature>
<evidence type="ECO:0000256" key="1">
    <source>
        <dbReference type="SAM" id="MobiDB-lite"/>
    </source>
</evidence>
<proteinExistence type="predicted"/>
<evidence type="ECO:0000313" key="3">
    <source>
        <dbReference type="EMBL" id="MBF4162502.1"/>
    </source>
</evidence>
<sequence>MTTQFDPQLATSPLAYKVNAFVKAWTSDPPSLVLRPAFQRNMVWNDDQRSYLVDTILRGLPVPEVYIQNNTSPDGDDQIVVVDGQQRISACVDFVLDGFTLSTDEEIDAEWRGKKFSGLSDPLKARFRGFVFVARQLPDLGDAVLRDIFRRLNRTVESLEPQELRHAAYTGPFIQLVERAAETDGLDELGVFTARDALRRRHDEFVSEVLFAVLLRTLPNKKEGLDESYMTYERQGFPADVRDDLVRRFGRVDQFLQRNGGSLKRTRFKNKSDAYSLLYFLLSHADRIPAADSADEEAFTEALRAFSEQVNQIKRAESAGTPTDDILREPHGKDAAKYLRAVERAASDRLSRVRRNEVLEAVLGPLLAGTAMPLGAEDSAWLSGPADQPLSPEDQADLDAELEQAQRVIADETED</sequence>
<feature type="region of interest" description="Disordered" evidence="1">
    <location>
        <begin position="377"/>
        <end position="398"/>
    </location>
</feature>
<dbReference type="EMBL" id="JADIVZ010000005">
    <property type="protein sequence ID" value="MBF4162502.1"/>
    <property type="molecule type" value="Genomic_DNA"/>
</dbReference>
<reference evidence="3" key="1">
    <citation type="submission" date="2020-11" db="EMBL/GenBank/DDBJ databases">
        <title>Nocardioides sp. CBS4Y-1, whole genome shotgun sequence.</title>
        <authorList>
            <person name="Tuo L."/>
        </authorList>
    </citation>
    <scope>NUCLEOTIDE SEQUENCE</scope>
    <source>
        <strain evidence="3">CBS4Y-1</strain>
    </source>
</reference>
<accession>A0A930Y7X3</accession>
<evidence type="ECO:0000259" key="2">
    <source>
        <dbReference type="Pfam" id="PF03235"/>
    </source>
</evidence>
<dbReference type="InterPro" id="IPR004919">
    <property type="entry name" value="GmrSD_N"/>
</dbReference>
<keyword evidence="4" id="KW-1185">Reference proteome</keyword>
<dbReference type="RefSeq" id="WP_194503751.1">
    <property type="nucleotide sequence ID" value="NZ_JADIVZ010000005.1"/>
</dbReference>
<protein>
    <submittedName>
        <fullName evidence="3">DUF262 domain-containing protein</fullName>
    </submittedName>
</protein>
<comment type="caution">
    <text evidence="3">The sequence shown here is derived from an EMBL/GenBank/DDBJ whole genome shotgun (WGS) entry which is preliminary data.</text>
</comment>
<evidence type="ECO:0000313" key="4">
    <source>
        <dbReference type="Proteomes" id="UP000656804"/>
    </source>
</evidence>